<dbReference type="EMBL" id="JBHRWO010000007">
    <property type="protein sequence ID" value="MFC3492367.1"/>
    <property type="molecule type" value="Genomic_DNA"/>
</dbReference>
<evidence type="ECO:0000256" key="1">
    <source>
        <dbReference type="SAM" id="MobiDB-lite"/>
    </source>
</evidence>
<keyword evidence="2" id="KW-1133">Transmembrane helix</keyword>
<feature type="region of interest" description="Disordered" evidence="1">
    <location>
        <begin position="37"/>
        <end position="115"/>
    </location>
</feature>
<feature type="compositionally biased region" description="Low complexity" evidence="1">
    <location>
        <begin position="92"/>
        <end position="103"/>
    </location>
</feature>
<evidence type="ECO:0000313" key="4">
    <source>
        <dbReference type="Proteomes" id="UP001595712"/>
    </source>
</evidence>
<gene>
    <name evidence="3" type="ORF">ACFO8M_07715</name>
</gene>
<feature type="transmembrane region" description="Helical" evidence="2">
    <location>
        <begin position="121"/>
        <end position="142"/>
    </location>
</feature>
<feature type="compositionally biased region" description="Polar residues" evidence="1">
    <location>
        <begin position="41"/>
        <end position="57"/>
    </location>
</feature>
<sequence length="152" mass="15144">MRKFRLSRLVLAATVIGVVGLFSLPAILGSALSSALPDGTAAQNHSTISQVDWTNADETYPIPPGSPTPSPSYDGDGTSDTDGEDGDGDGGPDPSNGGASPESGPRDSGGDDNSGGGLLGLAFPVQAGMSVGLLALAFLALLPGRKMPADLH</sequence>
<evidence type="ECO:0000256" key="2">
    <source>
        <dbReference type="SAM" id="Phobius"/>
    </source>
</evidence>
<keyword evidence="2" id="KW-0472">Membrane</keyword>
<proteinExistence type="predicted"/>
<feature type="compositionally biased region" description="Acidic residues" evidence="1">
    <location>
        <begin position="77"/>
        <end position="90"/>
    </location>
</feature>
<accession>A0ABV7PXQ9</accession>
<name>A0ABV7PXQ9_9ACTN</name>
<organism evidence="3 4">
    <name type="scientific">Glycomyces rhizosphaerae</name>
    <dbReference type="NCBI Taxonomy" id="2054422"/>
    <lineage>
        <taxon>Bacteria</taxon>
        <taxon>Bacillati</taxon>
        <taxon>Actinomycetota</taxon>
        <taxon>Actinomycetes</taxon>
        <taxon>Glycomycetales</taxon>
        <taxon>Glycomycetaceae</taxon>
        <taxon>Glycomyces</taxon>
    </lineage>
</organism>
<feature type="compositionally biased region" description="Pro residues" evidence="1">
    <location>
        <begin position="61"/>
        <end position="70"/>
    </location>
</feature>
<dbReference type="RefSeq" id="WP_387972841.1">
    <property type="nucleotide sequence ID" value="NZ_JBHRWO010000007.1"/>
</dbReference>
<protein>
    <submittedName>
        <fullName evidence="3">Uncharacterized protein</fullName>
    </submittedName>
</protein>
<evidence type="ECO:0000313" key="3">
    <source>
        <dbReference type="EMBL" id="MFC3492367.1"/>
    </source>
</evidence>
<keyword evidence="2" id="KW-0812">Transmembrane</keyword>
<reference evidence="4" key="1">
    <citation type="journal article" date="2019" name="Int. J. Syst. Evol. Microbiol.">
        <title>The Global Catalogue of Microorganisms (GCM) 10K type strain sequencing project: providing services to taxonomists for standard genome sequencing and annotation.</title>
        <authorList>
            <consortium name="The Broad Institute Genomics Platform"/>
            <consortium name="The Broad Institute Genome Sequencing Center for Infectious Disease"/>
            <person name="Wu L."/>
            <person name="Ma J."/>
        </authorList>
    </citation>
    <scope>NUCLEOTIDE SEQUENCE [LARGE SCALE GENOMIC DNA]</scope>
    <source>
        <strain evidence="4">CGMCC 4.7396</strain>
    </source>
</reference>
<comment type="caution">
    <text evidence="3">The sequence shown here is derived from an EMBL/GenBank/DDBJ whole genome shotgun (WGS) entry which is preliminary data.</text>
</comment>
<keyword evidence="4" id="KW-1185">Reference proteome</keyword>
<dbReference type="Proteomes" id="UP001595712">
    <property type="component" value="Unassembled WGS sequence"/>
</dbReference>